<dbReference type="PANTHER" id="PTHR42693">
    <property type="entry name" value="ARYLSULFATASE FAMILY MEMBER"/>
    <property type="match status" value="1"/>
</dbReference>
<comment type="similarity">
    <text evidence="1">Belongs to the sulfatase family.</text>
</comment>
<reference evidence="4 5" key="1">
    <citation type="submission" date="2023-02" db="EMBL/GenBank/DDBJ databases">
        <title>Genome sequence of Lentisphaera profundi SAORIC-696.</title>
        <authorList>
            <person name="Kim e."/>
            <person name="Cho J.-C."/>
            <person name="Choi A."/>
            <person name="Kang I."/>
        </authorList>
    </citation>
    <scope>NUCLEOTIDE SEQUENCE [LARGE SCALE GENOMIC DNA]</scope>
    <source>
        <strain evidence="4 5">SAORIC-696</strain>
    </source>
</reference>
<proteinExistence type="inferred from homology"/>
<dbReference type="Proteomes" id="UP001214250">
    <property type="component" value="Chromosome 2"/>
</dbReference>
<dbReference type="Gene3D" id="3.40.720.10">
    <property type="entry name" value="Alkaline Phosphatase, subunit A"/>
    <property type="match status" value="1"/>
</dbReference>
<evidence type="ECO:0000313" key="5">
    <source>
        <dbReference type="Proteomes" id="UP001214250"/>
    </source>
</evidence>
<sequence length="488" mass="54547">MIRKIITQMHSCRGAFIAMIFMGAMTMGGFTGRAAESSVDKPNIIFIMLDDLGKEWVGCYGAEDIKTPNIDALAAGGMIFNNAYSMPSCTPSRTTVLSGKYPWRTGWTSHWDVPRWGVAYFDWKKKGNTTFASLMKANGYSTCAVGKWQINDFRLEPHVLKKHGFDDWAMWTGCETGNEKVSASRNYDPYINTPAEGSKVYKNKFIADVCTDYLINYMRQHKDEPMCLYYPMPLPHPPLVATPDEPKLKTRLDKHRALVRYVDKCVGQIVNTLDELKIRDRTIIIISTDNGTIPGITGTVNGLPVRGEKGRKSERGVCAPFIVNGPGLVPAGIQTDALTDFSDLLPTFLELAGGQMPEDLVIDGKSFAPLILGKAQDSGREWIMSIGESAGLITKDGVRNKDTFGKRVIRDKQHKVWVSEDKQIIRLHDLNADPLEKTNLLNSELVAHKEALMKFQAIVDSLPDKDAHRLYTPRAANPWDMKLKKTKN</sequence>
<protein>
    <submittedName>
        <fullName evidence="4">Sulfatase-like hydrolase/transferase</fullName>
    </submittedName>
</protein>
<dbReference type="SUPFAM" id="SSF53649">
    <property type="entry name" value="Alkaline phosphatase-like"/>
    <property type="match status" value="1"/>
</dbReference>
<dbReference type="CDD" id="cd16151">
    <property type="entry name" value="sulfatase_like"/>
    <property type="match status" value="1"/>
</dbReference>
<keyword evidence="5" id="KW-1185">Reference proteome</keyword>
<dbReference type="PANTHER" id="PTHR42693:SF53">
    <property type="entry name" value="ENDO-4-O-SULFATASE"/>
    <property type="match status" value="1"/>
</dbReference>
<dbReference type="EMBL" id="CP117812">
    <property type="protein sequence ID" value="WDE98902.1"/>
    <property type="molecule type" value="Genomic_DNA"/>
</dbReference>
<gene>
    <name evidence="4" type="ORF">PQO03_13770</name>
</gene>
<dbReference type="InterPro" id="IPR017850">
    <property type="entry name" value="Alkaline_phosphatase_core_sf"/>
</dbReference>
<feature type="domain" description="Sulfatase N-terminal" evidence="3">
    <location>
        <begin position="42"/>
        <end position="353"/>
    </location>
</feature>
<evidence type="ECO:0000256" key="1">
    <source>
        <dbReference type="ARBA" id="ARBA00008779"/>
    </source>
</evidence>
<name>A0ABY7VYV6_9BACT</name>
<dbReference type="Pfam" id="PF00884">
    <property type="entry name" value="Sulfatase"/>
    <property type="match status" value="1"/>
</dbReference>
<evidence type="ECO:0000259" key="3">
    <source>
        <dbReference type="Pfam" id="PF00884"/>
    </source>
</evidence>
<dbReference type="InterPro" id="IPR000917">
    <property type="entry name" value="Sulfatase_N"/>
</dbReference>
<accession>A0ABY7VYV6</accession>
<evidence type="ECO:0000313" key="4">
    <source>
        <dbReference type="EMBL" id="WDE98902.1"/>
    </source>
</evidence>
<keyword evidence="2" id="KW-0378">Hydrolase</keyword>
<evidence type="ECO:0000256" key="2">
    <source>
        <dbReference type="ARBA" id="ARBA00022801"/>
    </source>
</evidence>
<dbReference type="InterPro" id="IPR050738">
    <property type="entry name" value="Sulfatase"/>
</dbReference>
<organism evidence="4 5">
    <name type="scientific">Lentisphaera profundi</name>
    <dbReference type="NCBI Taxonomy" id="1658616"/>
    <lineage>
        <taxon>Bacteria</taxon>
        <taxon>Pseudomonadati</taxon>
        <taxon>Lentisphaerota</taxon>
        <taxon>Lentisphaeria</taxon>
        <taxon>Lentisphaerales</taxon>
        <taxon>Lentisphaeraceae</taxon>
        <taxon>Lentisphaera</taxon>
    </lineage>
</organism>
<dbReference type="RefSeq" id="WP_274153770.1">
    <property type="nucleotide sequence ID" value="NZ_CP117812.1"/>
</dbReference>